<comment type="caution">
    <text evidence="1">The sequence shown here is derived from an EMBL/GenBank/DDBJ whole genome shotgun (WGS) entry which is preliminary data.</text>
</comment>
<name>A0AAW1PGU7_9CHLO</name>
<sequence>MAAEAYLQFLQAHAGNSPHVGTTAGAACQNAWALKVMAESMLRTKLDGSSWDMSSSADIARRQPFVEAICFAAIAADAGDALLRGVPDSSKHRKAAQELVASEIRSLLQGCTLYRLLQAGGLSCSAMHFQGAVCTRAAEMRQS</sequence>
<evidence type="ECO:0000313" key="1">
    <source>
        <dbReference type="EMBL" id="KAK9807703.1"/>
    </source>
</evidence>
<dbReference type="EMBL" id="JALJOR010000012">
    <property type="protein sequence ID" value="KAK9807703.1"/>
    <property type="molecule type" value="Genomic_DNA"/>
</dbReference>
<proteinExistence type="predicted"/>
<reference evidence="1 2" key="1">
    <citation type="journal article" date="2024" name="Nat. Commun.">
        <title>Phylogenomics reveals the evolutionary origins of lichenization in chlorophyte algae.</title>
        <authorList>
            <person name="Puginier C."/>
            <person name="Libourel C."/>
            <person name="Otte J."/>
            <person name="Skaloud P."/>
            <person name="Haon M."/>
            <person name="Grisel S."/>
            <person name="Petersen M."/>
            <person name="Berrin J.G."/>
            <person name="Delaux P.M."/>
            <person name="Dal Grande F."/>
            <person name="Keller J."/>
        </authorList>
    </citation>
    <scope>NUCLEOTIDE SEQUENCE [LARGE SCALE GENOMIC DNA]</scope>
    <source>
        <strain evidence="1 2">SAG 2043</strain>
    </source>
</reference>
<dbReference type="Proteomes" id="UP001489004">
    <property type="component" value="Unassembled WGS sequence"/>
</dbReference>
<gene>
    <name evidence="1" type="ORF">WJX72_006633</name>
</gene>
<accession>A0AAW1PGU7</accession>
<keyword evidence="2" id="KW-1185">Reference proteome</keyword>
<dbReference type="AlphaFoldDB" id="A0AAW1PGU7"/>
<evidence type="ECO:0000313" key="2">
    <source>
        <dbReference type="Proteomes" id="UP001489004"/>
    </source>
</evidence>
<protein>
    <submittedName>
        <fullName evidence="1">Uncharacterized protein</fullName>
    </submittedName>
</protein>
<organism evidence="1 2">
    <name type="scientific">[Myrmecia] bisecta</name>
    <dbReference type="NCBI Taxonomy" id="41462"/>
    <lineage>
        <taxon>Eukaryota</taxon>
        <taxon>Viridiplantae</taxon>
        <taxon>Chlorophyta</taxon>
        <taxon>core chlorophytes</taxon>
        <taxon>Trebouxiophyceae</taxon>
        <taxon>Trebouxiales</taxon>
        <taxon>Trebouxiaceae</taxon>
        <taxon>Myrmecia</taxon>
    </lineage>
</organism>